<keyword evidence="4" id="KW-0479">Metal-binding</keyword>
<evidence type="ECO:0000256" key="4">
    <source>
        <dbReference type="ARBA" id="ARBA00022723"/>
    </source>
</evidence>
<dbReference type="InterPro" id="IPR033749">
    <property type="entry name" value="Polyprenyl_synt_CS"/>
</dbReference>
<dbReference type="PANTHER" id="PTHR12001:SF69">
    <property type="entry name" value="ALL TRANS-POLYPRENYL-DIPHOSPHATE SYNTHASE PDSS1"/>
    <property type="match status" value="1"/>
</dbReference>
<name>A0A345YA94_9NEIS</name>
<dbReference type="NCBIfam" id="NF008140">
    <property type="entry name" value="PRK10888.1"/>
    <property type="match status" value="1"/>
</dbReference>
<dbReference type="FunFam" id="1.10.600.10:FF:000002">
    <property type="entry name" value="Octaprenyl diphosphate synthase"/>
    <property type="match status" value="1"/>
</dbReference>
<comment type="similarity">
    <text evidence="2 12">Belongs to the FPP/GGPP synthase family.</text>
</comment>
<dbReference type="Gene3D" id="1.10.600.10">
    <property type="entry name" value="Farnesyl Diphosphate Synthase"/>
    <property type="match status" value="1"/>
</dbReference>
<reference evidence="13 14" key="1">
    <citation type="submission" date="2018-07" db="EMBL/GenBank/DDBJ databases">
        <title>Crenobacter cavernae sp. nov., isolated from a karst cave.</title>
        <authorList>
            <person name="Zhu H."/>
        </authorList>
    </citation>
    <scope>NUCLEOTIDE SEQUENCE [LARGE SCALE GENOMIC DNA]</scope>
    <source>
        <strain evidence="13 14">K1W11S-77</strain>
    </source>
</reference>
<dbReference type="PANTHER" id="PTHR12001">
    <property type="entry name" value="GERANYLGERANYL PYROPHOSPHATE SYNTHASE"/>
    <property type="match status" value="1"/>
</dbReference>
<evidence type="ECO:0000256" key="3">
    <source>
        <dbReference type="ARBA" id="ARBA00022679"/>
    </source>
</evidence>
<evidence type="ECO:0000256" key="12">
    <source>
        <dbReference type="RuleBase" id="RU004466"/>
    </source>
</evidence>
<keyword evidence="3 12" id="KW-0808">Transferase</keyword>
<dbReference type="EC" id="2.5.1.90" evidence="8"/>
<evidence type="ECO:0000256" key="5">
    <source>
        <dbReference type="ARBA" id="ARBA00022842"/>
    </source>
</evidence>
<dbReference type="SFLD" id="SFLDS00005">
    <property type="entry name" value="Isoprenoid_Synthase_Type_I"/>
    <property type="match status" value="1"/>
</dbReference>
<sequence>MQTVDRVIRSRLHSDVVLIRQVAEYIIGAGGKRLRPALTLLAGRALDYDGEHLFELAAMVEFIHTATLLHDDVVDESDLRRGRDTANALFGNAAAVLVGDFLYTRAFQMMVATQDMRILDVMADATNIIAEGEVLQLLNIGNTDIDEAAYLQVIQYKTAKLFEAAARVGALIAGATPEQEQALADYGMHLGTAFQIIDDVLDYSGDAETIGKSLGDDLAEGKPTLPLIYVMRQGDEASARKVRDALERAGRDHFPEVLAAVQSCGALDYARAEAEAAARRAVAALAALPDTPVRTALAELAELSVRRNA</sequence>
<dbReference type="InterPro" id="IPR008949">
    <property type="entry name" value="Isoprenoid_synthase_dom_sf"/>
</dbReference>
<evidence type="ECO:0000313" key="14">
    <source>
        <dbReference type="Proteomes" id="UP000254537"/>
    </source>
</evidence>
<comment type="function">
    <text evidence="7">Supplies octaprenyl diphosphate, the precursor for the side chain of the isoprenoid quinones ubiquinone and menaquinone.</text>
</comment>
<dbReference type="GO" id="GO:0046872">
    <property type="term" value="F:metal ion binding"/>
    <property type="evidence" value="ECO:0007669"/>
    <property type="project" value="UniProtKB-KW"/>
</dbReference>
<dbReference type="PROSITE" id="PS00723">
    <property type="entry name" value="POLYPRENYL_SYNTHASE_1"/>
    <property type="match status" value="1"/>
</dbReference>
<evidence type="ECO:0000256" key="2">
    <source>
        <dbReference type="ARBA" id="ARBA00006706"/>
    </source>
</evidence>
<dbReference type="SUPFAM" id="SSF48576">
    <property type="entry name" value="Terpenoid synthases"/>
    <property type="match status" value="1"/>
</dbReference>
<dbReference type="KEGG" id="ccah:DWG20_07515"/>
<gene>
    <name evidence="13" type="ORF">DWG20_07515</name>
</gene>
<evidence type="ECO:0000256" key="6">
    <source>
        <dbReference type="ARBA" id="ARBA00051506"/>
    </source>
</evidence>
<dbReference type="RefSeq" id="WP_115434763.1">
    <property type="nucleotide sequence ID" value="NZ_CP031337.1"/>
</dbReference>
<dbReference type="CDD" id="cd00685">
    <property type="entry name" value="Trans_IPPS_HT"/>
    <property type="match status" value="1"/>
</dbReference>
<evidence type="ECO:0000256" key="1">
    <source>
        <dbReference type="ARBA" id="ARBA00001946"/>
    </source>
</evidence>
<keyword evidence="5" id="KW-0460">Magnesium</keyword>
<protein>
    <recommendedName>
        <fullName evidence="9">Octaprenyl diphosphate synthase</fullName>
        <ecNumber evidence="8">2.5.1.90</ecNumber>
    </recommendedName>
    <alternativeName>
        <fullName evidence="11">All-trans-octaprenyl-diphosphate synthase</fullName>
    </alternativeName>
    <alternativeName>
        <fullName evidence="10">Octaprenyl pyrophosphate synthase</fullName>
    </alternativeName>
</protein>
<evidence type="ECO:0000256" key="9">
    <source>
        <dbReference type="ARBA" id="ARBA00072473"/>
    </source>
</evidence>
<dbReference type="AlphaFoldDB" id="A0A345YA94"/>
<evidence type="ECO:0000313" key="13">
    <source>
        <dbReference type="EMBL" id="AXK40846.1"/>
    </source>
</evidence>
<dbReference type="Proteomes" id="UP000254537">
    <property type="component" value="Chromosome"/>
</dbReference>
<dbReference type="GO" id="GO:0008299">
    <property type="term" value="P:isoprenoid biosynthetic process"/>
    <property type="evidence" value="ECO:0007669"/>
    <property type="project" value="InterPro"/>
</dbReference>
<dbReference type="InterPro" id="IPR000092">
    <property type="entry name" value="Polyprenyl_synt"/>
</dbReference>
<dbReference type="OrthoDB" id="9805316at2"/>
<organism evidence="13 14">
    <name type="scientific">Crenobacter cavernae</name>
    <dbReference type="NCBI Taxonomy" id="2290923"/>
    <lineage>
        <taxon>Bacteria</taxon>
        <taxon>Pseudomonadati</taxon>
        <taxon>Pseudomonadota</taxon>
        <taxon>Betaproteobacteria</taxon>
        <taxon>Neisseriales</taxon>
        <taxon>Neisseriaceae</taxon>
        <taxon>Crenobacter</taxon>
    </lineage>
</organism>
<evidence type="ECO:0000256" key="10">
    <source>
        <dbReference type="ARBA" id="ARBA00079637"/>
    </source>
</evidence>
<dbReference type="Pfam" id="PF00348">
    <property type="entry name" value="polyprenyl_synt"/>
    <property type="match status" value="1"/>
</dbReference>
<evidence type="ECO:0000256" key="7">
    <source>
        <dbReference type="ARBA" id="ARBA00055029"/>
    </source>
</evidence>
<evidence type="ECO:0000256" key="11">
    <source>
        <dbReference type="ARBA" id="ARBA00083124"/>
    </source>
</evidence>
<evidence type="ECO:0000256" key="8">
    <source>
        <dbReference type="ARBA" id="ARBA00066511"/>
    </source>
</evidence>
<accession>A0A345YA94</accession>
<comment type="cofactor">
    <cofactor evidence="1">
        <name>Mg(2+)</name>
        <dbReference type="ChEBI" id="CHEBI:18420"/>
    </cofactor>
</comment>
<dbReference type="EMBL" id="CP031337">
    <property type="protein sequence ID" value="AXK40846.1"/>
    <property type="molecule type" value="Genomic_DNA"/>
</dbReference>
<dbReference type="GO" id="GO:0106350">
    <property type="term" value="F:all-trans-octaprenyl-diphosphate synthase activity"/>
    <property type="evidence" value="ECO:0007669"/>
    <property type="project" value="UniProtKB-EC"/>
</dbReference>
<dbReference type="PROSITE" id="PS00444">
    <property type="entry name" value="POLYPRENYL_SYNTHASE_2"/>
    <property type="match status" value="1"/>
</dbReference>
<proteinExistence type="inferred from homology"/>
<comment type="catalytic activity">
    <reaction evidence="6">
        <text>5 isopentenyl diphosphate + (2E,6E)-farnesyl diphosphate = all-trans-octaprenyl diphosphate + 5 diphosphate</text>
        <dbReference type="Rhea" id="RHEA:27798"/>
        <dbReference type="ChEBI" id="CHEBI:33019"/>
        <dbReference type="ChEBI" id="CHEBI:57711"/>
        <dbReference type="ChEBI" id="CHEBI:128769"/>
        <dbReference type="ChEBI" id="CHEBI:175763"/>
        <dbReference type="EC" id="2.5.1.90"/>
    </reaction>
</comment>